<accession>A0A2K8PA92</accession>
<keyword evidence="4" id="KW-1185">Reference proteome</keyword>
<dbReference type="SUPFAM" id="SSF56214">
    <property type="entry name" value="4'-phosphopantetheinyl transferase"/>
    <property type="match status" value="2"/>
</dbReference>
<evidence type="ECO:0000313" key="4">
    <source>
        <dbReference type="Proteomes" id="UP000231791"/>
    </source>
</evidence>
<protein>
    <recommendedName>
        <fullName evidence="2">4'-phosphopantetheinyl transferase domain-containing protein</fullName>
    </recommendedName>
</protein>
<name>A0A2K8PA92_STRLA</name>
<dbReference type="KEGG" id="slx:SLAV_08965"/>
<feature type="region of interest" description="Disordered" evidence="1">
    <location>
        <begin position="210"/>
        <end position="245"/>
    </location>
</feature>
<dbReference type="GO" id="GO:0000287">
    <property type="term" value="F:magnesium ion binding"/>
    <property type="evidence" value="ECO:0007669"/>
    <property type="project" value="InterPro"/>
</dbReference>
<organism evidence="3 4">
    <name type="scientific">Streptomyces lavendulae subsp. lavendulae</name>
    <dbReference type="NCBI Taxonomy" id="58340"/>
    <lineage>
        <taxon>Bacteria</taxon>
        <taxon>Bacillati</taxon>
        <taxon>Actinomycetota</taxon>
        <taxon>Actinomycetes</taxon>
        <taxon>Kitasatosporales</taxon>
        <taxon>Streptomycetaceae</taxon>
        <taxon>Streptomyces</taxon>
    </lineage>
</organism>
<dbReference type="EMBL" id="CP024985">
    <property type="protein sequence ID" value="ATZ23662.1"/>
    <property type="molecule type" value="Genomic_DNA"/>
</dbReference>
<dbReference type="InterPro" id="IPR037143">
    <property type="entry name" value="4-PPantetheinyl_Trfase_dom_sf"/>
</dbReference>
<dbReference type="Pfam" id="PF01648">
    <property type="entry name" value="ACPS"/>
    <property type="match status" value="1"/>
</dbReference>
<dbReference type="GO" id="GO:0008897">
    <property type="term" value="F:holo-[acyl-carrier-protein] synthase activity"/>
    <property type="evidence" value="ECO:0007669"/>
    <property type="project" value="InterPro"/>
</dbReference>
<sequence length="245" mass="25711">MPLTGGAERDRDTGIAVVATTREVLAHPALHEGLLAPWERRRLAGIRLPGRRDDVLAARLLVRLCVARHTGLSLRASAPAQLCPGCGRHGHGRPYLRGRPGLGLSLSHADGLVAAAVGAGAVGIDVEPSARRPGPLRVLRRLLPEADLREAAARPDAGPALLRLWVREEARLKAGRHGLRLLAWQDHDRAAVAAVAATAATVVLPVLPVLPEPDGPHGPDGRDGQPRAGGPVTRPGTRPLRGGCP</sequence>
<reference evidence="3 4" key="1">
    <citation type="submission" date="2017-11" db="EMBL/GenBank/DDBJ databases">
        <title>Complete genome sequence of Streptomyces lavendulae subsp. lavendulae CCM 3239 (formerly 'Streptomyces aureofaciens CCM 3239'), the producer of the angucycline-type antibiotic auricin.</title>
        <authorList>
            <person name="Busche T."/>
            <person name="Novakova R."/>
            <person name="Al'Dilaimi A."/>
            <person name="Homerova D."/>
            <person name="Feckova L."/>
            <person name="Rezuchova B."/>
            <person name="Mingyar E."/>
            <person name="Csolleiova D."/>
            <person name="Bekeova C."/>
            <person name="Winkler A."/>
            <person name="Sevcikova B."/>
            <person name="Kalinowski J."/>
            <person name="Kormanec J."/>
            <person name="Ruckert C."/>
        </authorList>
    </citation>
    <scope>NUCLEOTIDE SEQUENCE [LARGE SCALE GENOMIC DNA]</scope>
    <source>
        <strain evidence="3 4">CCM 3239</strain>
    </source>
</reference>
<dbReference type="Gene3D" id="3.90.470.20">
    <property type="entry name" value="4'-phosphopantetheinyl transferase domain"/>
    <property type="match status" value="1"/>
</dbReference>
<feature type="compositionally biased region" description="Basic and acidic residues" evidence="1">
    <location>
        <begin position="214"/>
        <end position="225"/>
    </location>
</feature>
<dbReference type="Proteomes" id="UP000231791">
    <property type="component" value="Chromosome"/>
</dbReference>
<feature type="domain" description="4'-phosphopantetheinyl transferase" evidence="2">
    <location>
        <begin position="121"/>
        <end position="197"/>
    </location>
</feature>
<evidence type="ECO:0000256" key="1">
    <source>
        <dbReference type="SAM" id="MobiDB-lite"/>
    </source>
</evidence>
<dbReference type="InterPro" id="IPR008278">
    <property type="entry name" value="4-PPantetheinyl_Trfase_dom"/>
</dbReference>
<dbReference type="AlphaFoldDB" id="A0A2K8PA92"/>
<gene>
    <name evidence="3" type="ORF">SLAV_08965</name>
</gene>
<evidence type="ECO:0000313" key="3">
    <source>
        <dbReference type="EMBL" id="ATZ23662.1"/>
    </source>
</evidence>
<evidence type="ECO:0000259" key="2">
    <source>
        <dbReference type="Pfam" id="PF01648"/>
    </source>
</evidence>
<proteinExistence type="predicted"/>